<keyword evidence="3" id="KW-1185">Reference proteome</keyword>
<organism evidence="2 3">
    <name type="scientific">Brassica carinata</name>
    <name type="common">Ethiopian mustard</name>
    <name type="synonym">Abyssinian cabbage</name>
    <dbReference type="NCBI Taxonomy" id="52824"/>
    <lineage>
        <taxon>Eukaryota</taxon>
        <taxon>Viridiplantae</taxon>
        <taxon>Streptophyta</taxon>
        <taxon>Embryophyta</taxon>
        <taxon>Tracheophyta</taxon>
        <taxon>Spermatophyta</taxon>
        <taxon>Magnoliopsida</taxon>
        <taxon>eudicotyledons</taxon>
        <taxon>Gunneridae</taxon>
        <taxon>Pentapetalae</taxon>
        <taxon>rosids</taxon>
        <taxon>malvids</taxon>
        <taxon>Brassicales</taxon>
        <taxon>Brassicaceae</taxon>
        <taxon>Brassiceae</taxon>
        <taxon>Brassica</taxon>
    </lineage>
</organism>
<dbReference type="AlphaFoldDB" id="A0A8X7WI38"/>
<evidence type="ECO:0000259" key="1">
    <source>
        <dbReference type="Pfam" id="PF08268"/>
    </source>
</evidence>
<dbReference type="EMBL" id="JAAMPC010000001">
    <property type="protein sequence ID" value="KAG2329762.1"/>
    <property type="molecule type" value="Genomic_DNA"/>
</dbReference>
<sequence>MVVVLDCWVVEDAEREECSMHTFHFPVYATGLDLKVMDTFSTGEICLVPNKLSGGPFRLFYYNLEKKSMSCVTIEEV</sequence>
<gene>
    <name evidence="2" type="ORF">Bca52824_000942</name>
</gene>
<accession>A0A8X7WI38</accession>
<evidence type="ECO:0000313" key="2">
    <source>
        <dbReference type="EMBL" id="KAG2329762.1"/>
    </source>
</evidence>
<dbReference type="Proteomes" id="UP000886595">
    <property type="component" value="Unassembled WGS sequence"/>
</dbReference>
<comment type="caution">
    <text evidence="2">The sequence shown here is derived from an EMBL/GenBank/DDBJ whole genome shotgun (WGS) entry which is preliminary data.</text>
</comment>
<evidence type="ECO:0000313" key="3">
    <source>
        <dbReference type="Proteomes" id="UP000886595"/>
    </source>
</evidence>
<name>A0A8X7WI38_BRACI</name>
<reference evidence="2 3" key="1">
    <citation type="submission" date="2020-02" db="EMBL/GenBank/DDBJ databases">
        <authorList>
            <person name="Ma Q."/>
            <person name="Huang Y."/>
            <person name="Song X."/>
            <person name="Pei D."/>
        </authorList>
    </citation>
    <scope>NUCLEOTIDE SEQUENCE [LARGE SCALE GENOMIC DNA]</scope>
    <source>
        <strain evidence="2">Sxm20200214</strain>
        <tissue evidence="2">Leaf</tissue>
    </source>
</reference>
<dbReference type="Pfam" id="PF08268">
    <property type="entry name" value="FBA_3"/>
    <property type="match status" value="1"/>
</dbReference>
<feature type="domain" description="F-box associated beta-propeller type 3" evidence="1">
    <location>
        <begin position="5"/>
        <end position="76"/>
    </location>
</feature>
<proteinExistence type="predicted"/>
<dbReference type="InterPro" id="IPR013187">
    <property type="entry name" value="F-box-assoc_dom_typ3"/>
</dbReference>
<protein>
    <recommendedName>
        <fullName evidence="1">F-box associated beta-propeller type 3 domain-containing protein</fullName>
    </recommendedName>
</protein>